<accession>A0A444RPL6</accession>
<dbReference type="Proteomes" id="UP000288725">
    <property type="component" value="Chromosome 8"/>
</dbReference>
<reference evidence="2 3" key="1">
    <citation type="submission" date="2018-12" db="EMBL/GenBank/DDBJ databases">
        <title>Genome of Verticillium dahliae isolate Getta Getta.</title>
        <authorList>
            <person name="Gardiner D.M."/>
        </authorList>
    </citation>
    <scope>NUCLEOTIDE SEQUENCE [LARGE SCALE GENOMIC DNA]</scope>
    <source>
        <strain evidence="2 3">Getta Getta</strain>
    </source>
</reference>
<feature type="region of interest" description="Disordered" evidence="1">
    <location>
        <begin position="80"/>
        <end position="103"/>
    </location>
</feature>
<gene>
    <name evidence="2" type="ORF">VDGE_20505</name>
</gene>
<protein>
    <submittedName>
        <fullName evidence="2">Uncharacterized protein</fullName>
    </submittedName>
</protein>
<organism evidence="2 3">
    <name type="scientific">Verticillium dahliae</name>
    <name type="common">Verticillium wilt</name>
    <dbReference type="NCBI Taxonomy" id="27337"/>
    <lineage>
        <taxon>Eukaryota</taxon>
        <taxon>Fungi</taxon>
        <taxon>Dikarya</taxon>
        <taxon>Ascomycota</taxon>
        <taxon>Pezizomycotina</taxon>
        <taxon>Sordariomycetes</taxon>
        <taxon>Hypocreomycetidae</taxon>
        <taxon>Glomerellales</taxon>
        <taxon>Plectosphaerellaceae</taxon>
        <taxon>Verticillium</taxon>
    </lineage>
</organism>
<comment type="caution">
    <text evidence="2">The sequence shown here is derived from an EMBL/GenBank/DDBJ whole genome shotgun (WGS) entry which is preliminary data.</text>
</comment>
<dbReference type="EMBL" id="RSDZ01000118">
    <property type="protein sequence ID" value="RXG43102.1"/>
    <property type="molecule type" value="Genomic_DNA"/>
</dbReference>
<proteinExistence type="predicted"/>
<sequence length="103" mass="11604">MQTRQTRSWNHGDYVPDHQPLVAWVTWPPQMLELELANETTRKRVEQATLTRDRLNVALPKATASLYILPAGPFEPSQIRSSVSIAKDAKSSVTSRNPHRSLG</sequence>
<evidence type="ECO:0000313" key="2">
    <source>
        <dbReference type="EMBL" id="RXG43102.1"/>
    </source>
</evidence>
<dbReference type="AlphaFoldDB" id="A0A444RPL6"/>
<evidence type="ECO:0000256" key="1">
    <source>
        <dbReference type="SAM" id="MobiDB-lite"/>
    </source>
</evidence>
<evidence type="ECO:0000313" key="3">
    <source>
        <dbReference type="Proteomes" id="UP000288725"/>
    </source>
</evidence>
<name>A0A444RPL6_VERDA</name>